<dbReference type="Proteomes" id="UP000318667">
    <property type="component" value="Unassembled WGS sequence"/>
</dbReference>
<feature type="transmembrane region" description="Helical" evidence="1">
    <location>
        <begin position="148"/>
        <end position="169"/>
    </location>
</feature>
<keyword evidence="1" id="KW-0472">Membrane</keyword>
<dbReference type="InterPro" id="IPR014226">
    <property type="entry name" value="Spore_IM_YlbJ"/>
</dbReference>
<evidence type="ECO:0000313" key="3">
    <source>
        <dbReference type="EMBL" id="TWH87230.1"/>
    </source>
</evidence>
<dbReference type="OrthoDB" id="1645614at2"/>
<feature type="transmembrane region" description="Helical" evidence="1">
    <location>
        <begin position="326"/>
        <end position="344"/>
    </location>
</feature>
<name>A0A562JVL3_9BACI</name>
<dbReference type="GeneID" id="65403372"/>
<keyword evidence="1" id="KW-1133">Transmembrane helix</keyword>
<protein>
    <submittedName>
        <fullName evidence="3">Sporulation integral membrane protein YlbJ</fullName>
    </submittedName>
</protein>
<organism evidence="3 4">
    <name type="scientific">Cytobacillus oceanisediminis</name>
    <dbReference type="NCBI Taxonomy" id="665099"/>
    <lineage>
        <taxon>Bacteria</taxon>
        <taxon>Bacillati</taxon>
        <taxon>Bacillota</taxon>
        <taxon>Bacilli</taxon>
        <taxon>Bacillales</taxon>
        <taxon>Bacillaceae</taxon>
        <taxon>Cytobacillus</taxon>
    </lineage>
</organism>
<dbReference type="NCBIfam" id="TIGR02871">
    <property type="entry name" value="spore_ylbJ"/>
    <property type="match status" value="1"/>
</dbReference>
<feature type="transmembrane region" description="Helical" evidence="1">
    <location>
        <begin position="48"/>
        <end position="71"/>
    </location>
</feature>
<feature type="domain" description="Nucleoside transporter/FeoB GTPase Gate" evidence="2">
    <location>
        <begin position="44"/>
        <end position="141"/>
    </location>
</feature>
<feature type="transmembrane region" description="Helical" evidence="1">
    <location>
        <begin position="379"/>
        <end position="399"/>
    </location>
</feature>
<dbReference type="RefSeq" id="WP_144542390.1">
    <property type="nucleotide sequence ID" value="NZ_CBCSDC010000002.1"/>
</dbReference>
<sequence length="405" mass="44709">MFRSKLKTVTLALSVTLMAISLISFPQESVDASIRGLNMWWEIVFPSLLPFFIVSEMLIGFGVVKFIGVLLEPLMRPLFKVPGVGGFVWAMGMASGYPAGAKLTARLRQEGQLTKTEAERLVSFTNCSNPLFIFGAVSVGFFNNAKLGVILALAHYLGNITVGLLMRFYGRNPKKLSREEKKARPSLRAALSALHRTRINDNRPIGKLLGDAVMSSIQTLLMIGGFIILFSVINKLLFHLGITAILAKGIEVVLALFHLPVELSIPFISGLFEITLGSQMTSQVQQATLMHQVVITSFILAFSGFSVQAQVASILAQTDINFKPFFFARIIHGFTASFYAFILWNPIYERFYNTEQPSNAIPVGFFGDYSLFGKMLDGLATAGPLITLLALTVYTYVLARRLDRN</sequence>
<reference evidence="3 4" key="1">
    <citation type="journal article" date="2015" name="Stand. Genomic Sci.">
        <title>Genomic Encyclopedia of Bacterial and Archaeal Type Strains, Phase III: the genomes of soil and plant-associated and newly described type strains.</title>
        <authorList>
            <person name="Whitman W.B."/>
            <person name="Woyke T."/>
            <person name="Klenk H.P."/>
            <person name="Zhou Y."/>
            <person name="Lilburn T.G."/>
            <person name="Beck B.J."/>
            <person name="De Vos P."/>
            <person name="Vandamme P."/>
            <person name="Eisen J.A."/>
            <person name="Garrity G."/>
            <person name="Hugenholtz P."/>
            <person name="Kyrpides N.C."/>
        </authorList>
    </citation>
    <scope>NUCLEOTIDE SEQUENCE [LARGE SCALE GENOMIC DNA]</scope>
    <source>
        <strain evidence="3 4">CGMCC 1.10115</strain>
    </source>
</reference>
<keyword evidence="1" id="KW-0812">Transmembrane</keyword>
<feature type="transmembrane region" description="Helical" evidence="1">
    <location>
        <begin position="208"/>
        <end position="230"/>
    </location>
</feature>
<evidence type="ECO:0000313" key="4">
    <source>
        <dbReference type="Proteomes" id="UP000318667"/>
    </source>
</evidence>
<evidence type="ECO:0000256" key="1">
    <source>
        <dbReference type="SAM" id="Phobius"/>
    </source>
</evidence>
<proteinExistence type="predicted"/>
<accession>A0A562JVL3</accession>
<feature type="domain" description="Nucleoside transporter/FeoB GTPase Gate" evidence="2">
    <location>
        <begin position="220"/>
        <end position="316"/>
    </location>
</feature>
<dbReference type="EMBL" id="VLKI01000005">
    <property type="protein sequence ID" value="TWH87230.1"/>
    <property type="molecule type" value="Genomic_DNA"/>
</dbReference>
<keyword evidence="4" id="KW-1185">Reference proteome</keyword>
<feature type="transmembrane region" description="Helical" evidence="1">
    <location>
        <begin position="121"/>
        <end position="142"/>
    </location>
</feature>
<comment type="caution">
    <text evidence="3">The sequence shown here is derived from an EMBL/GenBank/DDBJ whole genome shotgun (WGS) entry which is preliminary data.</text>
</comment>
<evidence type="ECO:0000259" key="2">
    <source>
        <dbReference type="Pfam" id="PF07670"/>
    </source>
</evidence>
<dbReference type="AlphaFoldDB" id="A0A562JVL3"/>
<dbReference type="InterPro" id="IPR011642">
    <property type="entry name" value="Gate_dom"/>
</dbReference>
<feature type="transmembrane region" description="Helical" evidence="1">
    <location>
        <begin position="263"/>
        <end position="281"/>
    </location>
</feature>
<dbReference type="Pfam" id="PF07670">
    <property type="entry name" value="Gate"/>
    <property type="match status" value="2"/>
</dbReference>
<gene>
    <name evidence="3" type="ORF">IQ19_02176</name>
</gene>
<feature type="transmembrane region" description="Helical" evidence="1">
    <location>
        <begin position="293"/>
        <end position="314"/>
    </location>
</feature>